<dbReference type="EMBL" id="AUXT01000181">
    <property type="protein sequence ID" value="KZN45526.1"/>
    <property type="molecule type" value="Genomic_DNA"/>
</dbReference>
<dbReference type="PATRIC" id="fig|1365253.3.peg.3567"/>
<organism evidence="1 2">
    <name type="scientific">Pseudoalteromonas luteoviolacea NCIMB 1942</name>
    <dbReference type="NCBI Taxonomy" id="1365253"/>
    <lineage>
        <taxon>Bacteria</taxon>
        <taxon>Pseudomonadati</taxon>
        <taxon>Pseudomonadota</taxon>
        <taxon>Gammaproteobacteria</taxon>
        <taxon>Alteromonadales</taxon>
        <taxon>Pseudoalteromonadaceae</taxon>
        <taxon>Pseudoalteromonas</taxon>
    </lineage>
</organism>
<name>A0A167AL95_9GAMM</name>
<evidence type="ECO:0000313" key="2">
    <source>
        <dbReference type="Proteomes" id="UP000076587"/>
    </source>
</evidence>
<dbReference type="Proteomes" id="UP000076587">
    <property type="component" value="Unassembled WGS sequence"/>
</dbReference>
<gene>
    <name evidence="1" type="ORF">N482_14910</name>
</gene>
<comment type="caution">
    <text evidence="1">The sequence shown here is derived from an EMBL/GenBank/DDBJ whole genome shotgun (WGS) entry which is preliminary data.</text>
</comment>
<reference evidence="1 2" key="1">
    <citation type="submission" date="2013-07" db="EMBL/GenBank/DDBJ databases">
        <title>Comparative Genomic and Metabolomic Analysis of Twelve Strains of Pseudoalteromonas luteoviolacea.</title>
        <authorList>
            <person name="Vynne N.G."/>
            <person name="Mansson M."/>
            <person name="Gram L."/>
        </authorList>
    </citation>
    <scope>NUCLEOTIDE SEQUENCE [LARGE SCALE GENOMIC DNA]</scope>
    <source>
        <strain evidence="1 2">NCIMB 1942</strain>
    </source>
</reference>
<proteinExistence type="predicted"/>
<evidence type="ECO:0000313" key="1">
    <source>
        <dbReference type="EMBL" id="KZN45526.1"/>
    </source>
</evidence>
<sequence length="51" mass="6067">MLELFHCIHRSKKHLVPLVDQKIVEMQHSGELAKLISHAEQQIIKNTQYFR</sequence>
<protein>
    <submittedName>
        <fullName evidence="1">Uncharacterized protein</fullName>
    </submittedName>
</protein>
<accession>A0A167AL95</accession>
<dbReference type="AlphaFoldDB" id="A0A167AL95"/>